<dbReference type="PANTHER" id="PTHR12197">
    <property type="entry name" value="HISTONE-LYSINE N-METHYLTRANSFERASE SMYD"/>
    <property type="match status" value="1"/>
</dbReference>
<protein>
    <recommendedName>
        <fullName evidence="2">SET domain-containing protein</fullName>
    </recommendedName>
</protein>
<comment type="caution">
    <text evidence="3">The sequence shown here is derived from an EMBL/GenBank/DDBJ whole genome shotgun (WGS) entry which is preliminary data.</text>
</comment>
<name>A0AAE8MXD3_9PEZI</name>
<dbReference type="AlphaFoldDB" id="A0AAE8MXD3"/>
<dbReference type="Proteomes" id="UP001187682">
    <property type="component" value="Unassembled WGS sequence"/>
</dbReference>
<proteinExistence type="predicted"/>
<dbReference type="SUPFAM" id="SSF82199">
    <property type="entry name" value="SET domain"/>
    <property type="match status" value="1"/>
</dbReference>
<evidence type="ECO:0000313" key="3">
    <source>
        <dbReference type="EMBL" id="SPO00895.1"/>
    </source>
</evidence>
<feature type="region of interest" description="Disordered" evidence="1">
    <location>
        <begin position="165"/>
        <end position="215"/>
    </location>
</feature>
<feature type="domain" description="SET" evidence="2">
    <location>
        <begin position="1"/>
        <end position="119"/>
    </location>
</feature>
<feature type="compositionally biased region" description="Low complexity" evidence="1">
    <location>
        <begin position="165"/>
        <end position="174"/>
    </location>
</feature>
<evidence type="ECO:0000256" key="1">
    <source>
        <dbReference type="SAM" id="MobiDB-lite"/>
    </source>
</evidence>
<dbReference type="InterPro" id="IPR001214">
    <property type="entry name" value="SET_dom"/>
</dbReference>
<sequence>MPSKSTGSGGGGGDPPGKGFRSQQERYPEDLQQRLRDRFPALAQIPRWDLSDSHREVLKRFMDDYAFRYGQYQQGHVYEWISMANHSCNPNACAVPRNPGTLKALRDIPKDDEVTISYARDKAAFRCRCDTCNARRRTRFSIPMSSTDGSAVGYIRKKVGSLRRSLSSRESSASDYGEDDDDGIDDIGEGGDGKREKGDVGCSQQDGSTTEAPIGYRKRFKEFVKDRKGRVGRWLDPDARGGRG</sequence>
<evidence type="ECO:0000259" key="2">
    <source>
        <dbReference type="PROSITE" id="PS50280"/>
    </source>
</evidence>
<evidence type="ECO:0000313" key="4">
    <source>
        <dbReference type="Proteomes" id="UP001187682"/>
    </source>
</evidence>
<organism evidence="3 4">
    <name type="scientific">Cephalotrichum gorgonifer</name>
    <dbReference type="NCBI Taxonomy" id="2041049"/>
    <lineage>
        <taxon>Eukaryota</taxon>
        <taxon>Fungi</taxon>
        <taxon>Dikarya</taxon>
        <taxon>Ascomycota</taxon>
        <taxon>Pezizomycotina</taxon>
        <taxon>Sordariomycetes</taxon>
        <taxon>Hypocreomycetidae</taxon>
        <taxon>Microascales</taxon>
        <taxon>Microascaceae</taxon>
        <taxon>Cephalotrichum</taxon>
    </lineage>
</organism>
<keyword evidence="4" id="KW-1185">Reference proteome</keyword>
<dbReference type="CDD" id="cd20071">
    <property type="entry name" value="SET_SMYD"/>
    <property type="match status" value="1"/>
</dbReference>
<reference evidence="3" key="1">
    <citation type="submission" date="2018-03" db="EMBL/GenBank/DDBJ databases">
        <authorList>
            <person name="Guldener U."/>
        </authorList>
    </citation>
    <scope>NUCLEOTIDE SEQUENCE</scope>
</reference>
<dbReference type="PROSITE" id="PS50280">
    <property type="entry name" value="SET"/>
    <property type="match status" value="1"/>
</dbReference>
<dbReference type="EMBL" id="ONZQ02000004">
    <property type="protein sequence ID" value="SPO00895.1"/>
    <property type="molecule type" value="Genomic_DNA"/>
</dbReference>
<dbReference type="InterPro" id="IPR046341">
    <property type="entry name" value="SET_dom_sf"/>
</dbReference>
<feature type="compositionally biased region" description="Gly residues" evidence="1">
    <location>
        <begin position="7"/>
        <end position="16"/>
    </location>
</feature>
<dbReference type="Pfam" id="PF00856">
    <property type="entry name" value="SET"/>
    <property type="match status" value="1"/>
</dbReference>
<dbReference type="InterPro" id="IPR050869">
    <property type="entry name" value="H3K4_H4K5_MeTrfase"/>
</dbReference>
<feature type="region of interest" description="Disordered" evidence="1">
    <location>
        <begin position="1"/>
        <end position="30"/>
    </location>
</feature>
<gene>
    <name evidence="3" type="ORF">DNG_03643</name>
</gene>
<dbReference type="Gene3D" id="2.170.270.10">
    <property type="entry name" value="SET domain"/>
    <property type="match status" value="1"/>
</dbReference>
<feature type="compositionally biased region" description="Polar residues" evidence="1">
    <location>
        <begin position="202"/>
        <end position="211"/>
    </location>
</feature>
<accession>A0AAE8MXD3</accession>
<feature type="compositionally biased region" description="Acidic residues" evidence="1">
    <location>
        <begin position="176"/>
        <end position="189"/>
    </location>
</feature>